<dbReference type="InterPro" id="IPR010987">
    <property type="entry name" value="Glutathione-S-Trfase_C-like"/>
</dbReference>
<evidence type="ECO:0000313" key="3">
    <source>
        <dbReference type="Proteomes" id="UP000653472"/>
    </source>
</evidence>
<keyword evidence="3" id="KW-1185">Reference proteome</keyword>
<organism evidence="2 3">
    <name type="scientific">Solimonas marina</name>
    <dbReference type="NCBI Taxonomy" id="2714601"/>
    <lineage>
        <taxon>Bacteria</taxon>
        <taxon>Pseudomonadati</taxon>
        <taxon>Pseudomonadota</taxon>
        <taxon>Gammaproteobacteria</taxon>
        <taxon>Nevskiales</taxon>
        <taxon>Nevskiaceae</taxon>
        <taxon>Solimonas</taxon>
    </lineage>
</organism>
<name>A0A969WC33_9GAMM</name>
<dbReference type="AlphaFoldDB" id="A0A969WC33"/>
<dbReference type="EMBL" id="JAAVXB010000012">
    <property type="protein sequence ID" value="NKF24192.1"/>
    <property type="molecule type" value="Genomic_DNA"/>
</dbReference>
<proteinExistence type="predicted"/>
<dbReference type="RefSeq" id="WP_168149520.1">
    <property type="nucleotide sequence ID" value="NZ_JAAVXB010000012.1"/>
</dbReference>
<accession>A0A969WC33</accession>
<feature type="domain" description="GST C-terminal" evidence="1">
    <location>
        <begin position="1"/>
        <end position="83"/>
    </location>
</feature>
<evidence type="ECO:0000313" key="2">
    <source>
        <dbReference type="EMBL" id="NKF24192.1"/>
    </source>
</evidence>
<evidence type="ECO:0000259" key="1">
    <source>
        <dbReference type="PROSITE" id="PS50405"/>
    </source>
</evidence>
<dbReference type="Proteomes" id="UP000653472">
    <property type="component" value="Unassembled WGS sequence"/>
</dbReference>
<dbReference type="Gene3D" id="1.20.1050.10">
    <property type="match status" value="1"/>
</dbReference>
<dbReference type="PROSITE" id="PS50405">
    <property type="entry name" value="GST_CTER"/>
    <property type="match status" value="1"/>
</dbReference>
<comment type="caution">
    <text evidence="2">The sequence shown here is derived from an EMBL/GenBank/DDBJ whole genome shotgun (WGS) entry which is preliminary data.</text>
</comment>
<protein>
    <recommendedName>
        <fullName evidence="1">GST C-terminal domain-containing protein</fullName>
    </recommendedName>
</protein>
<dbReference type="InterPro" id="IPR036282">
    <property type="entry name" value="Glutathione-S-Trfase_C_sf"/>
</dbReference>
<sequence>MIGSASGVGCGAFPKGLAWRMLDWIEARHDGAEYVAGPAFSLADILLFCFVDFAQMVGMTPLDGRPWLSAWFARVAARPSAAA</sequence>
<dbReference type="Pfam" id="PF00043">
    <property type="entry name" value="GST_C"/>
    <property type="match status" value="1"/>
</dbReference>
<gene>
    <name evidence="2" type="ORF">G7Y82_17910</name>
</gene>
<dbReference type="InterPro" id="IPR004046">
    <property type="entry name" value="GST_C"/>
</dbReference>
<reference evidence="2" key="1">
    <citation type="submission" date="2020-03" db="EMBL/GenBank/DDBJ databases">
        <title>Solimonas marina sp. nov., isolated from deep seawater of the Pacific Ocean.</title>
        <authorList>
            <person name="Liu X."/>
            <person name="Lai Q."/>
            <person name="Sun F."/>
            <person name="Gai Y."/>
            <person name="Li G."/>
            <person name="Shao Z."/>
        </authorList>
    </citation>
    <scope>NUCLEOTIDE SEQUENCE</scope>
    <source>
        <strain evidence="2">C16B3</strain>
    </source>
</reference>
<dbReference type="SUPFAM" id="SSF47616">
    <property type="entry name" value="GST C-terminal domain-like"/>
    <property type="match status" value="1"/>
</dbReference>